<accession>A0ABT2F406</accession>
<dbReference type="Pfam" id="PF09643">
    <property type="entry name" value="YopX"/>
    <property type="match status" value="1"/>
</dbReference>
<sequence length="146" mass="17597">MIPKFRVWNEKQKKMFNYKDILEVYPNRRELLVSEPFINMDKSSFGLKLYRLTFDEVDIMAATGVFDENDVEVYEGDIVRFRYRYDKRIDDDGVIIWMSDKACFGIELLYTHEKYELHQIMKDHCLEVLCNICEHPHLLKEEDMNA</sequence>
<evidence type="ECO:0000313" key="2">
    <source>
        <dbReference type="EMBL" id="MCS4487209.1"/>
    </source>
</evidence>
<organism evidence="2 3">
    <name type="scientific">Staphylococcus americanisciuri</name>
    <dbReference type="NCBI Taxonomy" id="2973940"/>
    <lineage>
        <taxon>Bacteria</taxon>
        <taxon>Bacillati</taxon>
        <taxon>Bacillota</taxon>
        <taxon>Bacilli</taxon>
        <taxon>Bacillales</taxon>
        <taxon>Staphylococcaceae</taxon>
        <taxon>Staphylococcus</taxon>
    </lineage>
</organism>
<protein>
    <submittedName>
        <fullName evidence="2">YopX family protein</fullName>
    </submittedName>
</protein>
<dbReference type="InterPro" id="IPR023385">
    <property type="entry name" value="YopX-like_C"/>
</dbReference>
<proteinExistence type="predicted"/>
<name>A0ABT2F406_9STAP</name>
<dbReference type="EMBL" id="JANUXY010000012">
    <property type="protein sequence ID" value="MCS4487209.1"/>
    <property type="molecule type" value="Genomic_DNA"/>
</dbReference>
<dbReference type="Proteomes" id="UP001205609">
    <property type="component" value="Unassembled WGS sequence"/>
</dbReference>
<comment type="caution">
    <text evidence="2">The sequence shown here is derived from an EMBL/GenBank/DDBJ whole genome shotgun (WGS) entry which is preliminary data.</text>
</comment>
<gene>
    <name evidence="2" type="ORF">NXS11_10065</name>
</gene>
<dbReference type="Gene3D" id="2.30.30.290">
    <property type="entry name" value="YopX-like domains"/>
    <property type="match status" value="1"/>
</dbReference>
<feature type="domain" description="YopX protein" evidence="1">
    <location>
        <begin position="4"/>
        <end position="140"/>
    </location>
</feature>
<keyword evidence="3" id="KW-1185">Reference proteome</keyword>
<dbReference type="InterPro" id="IPR019096">
    <property type="entry name" value="YopX_protein"/>
</dbReference>
<reference evidence="2 3" key="1">
    <citation type="journal article" date="2023" name="Int. J. Syst. Evol. Microbiol.">
        <title>Streptococcus sciuri sp. nov., Staphylococcus marylandisciuri sp. nov. and Staphylococcus americanisciuri sp. nov., isolated from faeces of eastern grey squirrel (Sciurus carolinensis).</title>
        <authorList>
            <person name="Volokhov D.V."/>
            <person name="Zagorodnyaya T.A."/>
            <person name="Furtak V.A."/>
            <person name="Nattanmai G."/>
            <person name="Randall L."/>
            <person name="Jose S."/>
            <person name="Gao Y."/>
            <person name="Eisenberg T."/>
            <person name="Delmonte P."/>
            <person name="Blom J."/>
            <person name="Mitchell K.K."/>
        </authorList>
    </citation>
    <scope>NUCLEOTIDE SEQUENCE [LARGE SCALE GENOMIC DNA]</scope>
    <source>
        <strain evidence="2 3">GRT3</strain>
    </source>
</reference>
<dbReference type="RefSeq" id="WP_259200882.1">
    <property type="nucleotide sequence ID" value="NZ_JANUXY010000012.1"/>
</dbReference>
<dbReference type="SUPFAM" id="SSF159006">
    <property type="entry name" value="YopX-like"/>
    <property type="match status" value="1"/>
</dbReference>
<evidence type="ECO:0000313" key="3">
    <source>
        <dbReference type="Proteomes" id="UP001205609"/>
    </source>
</evidence>
<evidence type="ECO:0000259" key="1">
    <source>
        <dbReference type="Pfam" id="PF09643"/>
    </source>
</evidence>